<accession>A0A974WJ52</accession>
<dbReference type="Pfam" id="PF07804">
    <property type="entry name" value="HipA_C"/>
    <property type="match status" value="1"/>
</dbReference>
<dbReference type="RefSeq" id="WP_205722675.1">
    <property type="nucleotide sequence ID" value="NZ_CP070608.1"/>
</dbReference>
<dbReference type="InterPro" id="IPR052028">
    <property type="entry name" value="HipA_Ser/Thr_kinase"/>
</dbReference>
<sequence length="325" mass="37537">MICQGCLKESEKGYCPKCRKELFEGKKVSTELSFNSPYDEDSDAFLDHTKKISISGVQVKYSLRLENNDLKLTERGGQYILKPIPTGTFKYLDQAPANEHLTMQIAKQVFKLSVPPNALIFFKDGSPAYLVRRFDQTESGKIQQEDFAQIAQMTSETHGENYKYDLSYEEIAELIKKYIPTQRIENEKFFRLILFNYVFSNGDAHLKNFSAIQSAQGDYVLTPAYDLLCTRIHSPSESDMALTLFKDGFSKAYESYGFYTYQDFYEFGQLIGIQKSRIKKIIAEFTEPHELVYFLIGRSFLKDQLKTTYTTCYEDKVARLGMMRS</sequence>
<keyword evidence="2" id="KW-0808">Transferase</keyword>
<evidence type="ECO:0000256" key="1">
    <source>
        <dbReference type="ARBA" id="ARBA00010164"/>
    </source>
</evidence>
<dbReference type="AlphaFoldDB" id="A0A974WJ52"/>
<evidence type="ECO:0000256" key="3">
    <source>
        <dbReference type="ARBA" id="ARBA00022777"/>
    </source>
</evidence>
<dbReference type="GO" id="GO:0004674">
    <property type="term" value="F:protein serine/threonine kinase activity"/>
    <property type="evidence" value="ECO:0007669"/>
    <property type="project" value="TreeGrafter"/>
</dbReference>
<comment type="similarity">
    <text evidence="1">Belongs to the HipA Ser/Thr kinase family.</text>
</comment>
<dbReference type="PANTHER" id="PTHR37419:SF1">
    <property type="entry name" value="SERINE_THREONINE-PROTEIN KINASE TOXIN HIPA"/>
    <property type="match status" value="1"/>
</dbReference>
<protein>
    <submittedName>
        <fullName evidence="5">HipA domain-containing protein</fullName>
    </submittedName>
</protein>
<dbReference type="KEGG" id="fuv:JR347_03540"/>
<keyword evidence="3" id="KW-0418">Kinase</keyword>
<dbReference type="Proteomes" id="UP000662783">
    <property type="component" value="Chromosome"/>
</dbReference>
<evidence type="ECO:0000313" key="6">
    <source>
        <dbReference type="Proteomes" id="UP000662783"/>
    </source>
</evidence>
<evidence type="ECO:0000256" key="2">
    <source>
        <dbReference type="ARBA" id="ARBA00022679"/>
    </source>
</evidence>
<gene>
    <name evidence="5" type="ORF">JR347_03540</name>
</gene>
<dbReference type="GO" id="GO:0005829">
    <property type="term" value="C:cytosol"/>
    <property type="evidence" value="ECO:0007669"/>
    <property type="project" value="TreeGrafter"/>
</dbReference>
<dbReference type="EMBL" id="CP070608">
    <property type="protein sequence ID" value="QSE98167.1"/>
    <property type="molecule type" value="Genomic_DNA"/>
</dbReference>
<organism evidence="5 6">
    <name type="scientific">Fulvivirga lutea</name>
    <dbReference type="NCBI Taxonomy" id="2810512"/>
    <lineage>
        <taxon>Bacteria</taxon>
        <taxon>Pseudomonadati</taxon>
        <taxon>Bacteroidota</taxon>
        <taxon>Cytophagia</taxon>
        <taxon>Cytophagales</taxon>
        <taxon>Fulvivirgaceae</taxon>
        <taxon>Fulvivirga</taxon>
    </lineage>
</organism>
<dbReference type="InterPro" id="IPR012893">
    <property type="entry name" value="HipA-like_C"/>
</dbReference>
<dbReference type="PANTHER" id="PTHR37419">
    <property type="entry name" value="SERINE/THREONINE-PROTEIN KINASE TOXIN HIPA"/>
    <property type="match status" value="1"/>
</dbReference>
<feature type="domain" description="HipA-like C-terminal" evidence="4">
    <location>
        <begin position="52"/>
        <end position="286"/>
    </location>
</feature>
<evidence type="ECO:0000259" key="4">
    <source>
        <dbReference type="Pfam" id="PF07804"/>
    </source>
</evidence>
<name>A0A974WJ52_9BACT</name>
<dbReference type="Gene3D" id="1.10.1070.20">
    <property type="match status" value="1"/>
</dbReference>
<reference evidence="5" key="1">
    <citation type="submission" date="2021-02" db="EMBL/GenBank/DDBJ databases">
        <title>Fulvivirga sp. S481 isolated from sea water.</title>
        <authorList>
            <person name="Bae S.S."/>
            <person name="Baek K."/>
        </authorList>
    </citation>
    <scope>NUCLEOTIDE SEQUENCE</scope>
    <source>
        <strain evidence="5">S481</strain>
    </source>
</reference>
<proteinExistence type="inferred from homology"/>
<evidence type="ECO:0000313" key="5">
    <source>
        <dbReference type="EMBL" id="QSE98167.1"/>
    </source>
</evidence>
<keyword evidence="6" id="KW-1185">Reference proteome</keyword>